<dbReference type="RefSeq" id="WP_048281071.1">
    <property type="nucleotide sequence ID" value="NZ_LDZF01000046.1"/>
</dbReference>
<name>A0A0J5KPL8_PLUGE</name>
<dbReference type="Gene3D" id="2.40.10.180">
    <property type="entry name" value="Phage tail proteins"/>
    <property type="match status" value="1"/>
</dbReference>
<reference evidence="1 2" key="1">
    <citation type="submission" date="2015-05" db="EMBL/GenBank/DDBJ databases">
        <title>Genome sequences of Pluralibacter gergoviae.</title>
        <authorList>
            <person name="Greninger A.L."/>
            <person name="Miller S."/>
        </authorList>
    </citation>
    <scope>NUCLEOTIDE SEQUENCE [LARGE SCALE GENOMIC DNA]</scope>
    <source>
        <strain evidence="1 2">JS81F13</strain>
    </source>
</reference>
<dbReference type="EMBL" id="LDZF01000046">
    <property type="protein sequence ID" value="KMK08515.1"/>
    <property type="molecule type" value="Genomic_DNA"/>
</dbReference>
<evidence type="ECO:0000313" key="1">
    <source>
        <dbReference type="EMBL" id="KMK08515.1"/>
    </source>
</evidence>
<gene>
    <name evidence="1" type="ORF">ABW06_24550</name>
</gene>
<dbReference type="AlphaFoldDB" id="A0A0J5KPL8"/>
<organism evidence="1 2">
    <name type="scientific">Pluralibacter gergoviae</name>
    <name type="common">Enterobacter gergoviae</name>
    <dbReference type="NCBI Taxonomy" id="61647"/>
    <lineage>
        <taxon>Bacteria</taxon>
        <taxon>Pseudomonadati</taxon>
        <taxon>Pseudomonadota</taxon>
        <taxon>Gammaproteobacteria</taxon>
        <taxon>Enterobacterales</taxon>
        <taxon>Enterobacteriaceae</taxon>
        <taxon>Pluralibacter</taxon>
    </lineage>
</organism>
<sequence>MAEFDNIFDAAISRADRTIRSVMGAEAHIKSGLLAGTVVTGVFDDPENIGYADGGVRIEGVSPSLFVETSSIRNLRRMDIIMIADEPFWVERITPDDCGSCYVWLGRGEPPASTRRR</sequence>
<dbReference type="Proteomes" id="UP000036196">
    <property type="component" value="Unassembled WGS sequence"/>
</dbReference>
<accession>A0A0J5KPL8</accession>
<dbReference type="InterPro" id="IPR008018">
    <property type="entry name" value="Phage_tail_attach_FII"/>
</dbReference>
<dbReference type="InterPro" id="IPR053734">
    <property type="entry name" value="Phage_Head-Tail_Connect_sf"/>
</dbReference>
<dbReference type="Pfam" id="PF05354">
    <property type="entry name" value="Phage_attach"/>
    <property type="match status" value="1"/>
</dbReference>
<proteinExistence type="predicted"/>
<protein>
    <submittedName>
        <fullName evidence="1">Tail attachment protein</fullName>
    </submittedName>
</protein>
<dbReference type="PATRIC" id="fig|61647.15.peg.4126"/>
<comment type="caution">
    <text evidence="1">The sequence shown here is derived from an EMBL/GenBank/DDBJ whole genome shotgun (WGS) entry which is preliminary data.</text>
</comment>
<dbReference type="GO" id="GO:0019068">
    <property type="term" value="P:virion assembly"/>
    <property type="evidence" value="ECO:0007669"/>
    <property type="project" value="InterPro"/>
</dbReference>
<keyword evidence="2" id="KW-1185">Reference proteome</keyword>
<dbReference type="SUPFAM" id="SSF69279">
    <property type="entry name" value="Phage tail proteins"/>
    <property type="match status" value="1"/>
</dbReference>
<evidence type="ECO:0000313" key="2">
    <source>
        <dbReference type="Proteomes" id="UP000036196"/>
    </source>
</evidence>